<dbReference type="Gene3D" id="3.40.50.300">
    <property type="entry name" value="P-loop containing nucleotide triphosphate hydrolases"/>
    <property type="match status" value="1"/>
</dbReference>
<dbReference type="GO" id="GO:0005524">
    <property type="term" value="F:ATP binding"/>
    <property type="evidence" value="ECO:0007669"/>
    <property type="project" value="UniProtKB-KW"/>
</dbReference>
<dbReference type="InterPro" id="IPR003439">
    <property type="entry name" value="ABC_transporter-like_ATP-bd"/>
</dbReference>
<feature type="domain" description="ABC transporter" evidence="5">
    <location>
        <begin position="3"/>
        <end position="239"/>
    </location>
</feature>
<dbReference type="RefSeq" id="WP_187219826.1">
    <property type="nucleotide sequence ID" value="NZ_JABVED010000004.1"/>
</dbReference>
<dbReference type="SMART" id="SM00382">
    <property type="entry name" value="AAA"/>
    <property type="match status" value="1"/>
</dbReference>
<feature type="region of interest" description="Disordered" evidence="4">
    <location>
        <begin position="214"/>
        <end position="240"/>
    </location>
</feature>
<dbReference type="CDD" id="cd03255">
    <property type="entry name" value="ABC_MJ0796_LolCDE_FtsE"/>
    <property type="match status" value="1"/>
</dbReference>
<comment type="caution">
    <text evidence="6">The sequence shown here is derived from an EMBL/GenBank/DDBJ whole genome shotgun (WGS) entry which is preliminary data.</text>
</comment>
<dbReference type="Pfam" id="PF00005">
    <property type="entry name" value="ABC_tran"/>
    <property type="match status" value="1"/>
</dbReference>
<evidence type="ECO:0000256" key="2">
    <source>
        <dbReference type="ARBA" id="ARBA00022741"/>
    </source>
</evidence>
<proteinExistence type="predicted"/>
<keyword evidence="3 6" id="KW-0067">ATP-binding</keyword>
<keyword evidence="2" id="KW-0547">Nucleotide-binding</keyword>
<dbReference type="SUPFAM" id="SSF52540">
    <property type="entry name" value="P-loop containing nucleoside triphosphate hydrolases"/>
    <property type="match status" value="1"/>
</dbReference>
<dbReference type="PANTHER" id="PTHR24220:SF685">
    <property type="entry name" value="ABC TRANSPORTER RELATED"/>
    <property type="match status" value="1"/>
</dbReference>
<dbReference type="PROSITE" id="PS00211">
    <property type="entry name" value="ABC_TRANSPORTER_1"/>
    <property type="match status" value="1"/>
</dbReference>
<evidence type="ECO:0000259" key="5">
    <source>
        <dbReference type="PROSITE" id="PS50893"/>
    </source>
</evidence>
<dbReference type="InterPro" id="IPR027417">
    <property type="entry name" value="P-loop_NTPase"/>
</dbReference>
<protein>
    <submittedName>
        <fullName evidence="6">ABC transporter ATP-binding protein</fullName>
    </submittedName>
</protein>
<keyword evidence="7" id="KW-1185">Reference proteome</keyword>
<evidence type="ECO:0000313" key="7">
    <source>
        <dbReference type="Proteomes" id="UP000734823"/>
    </source>
</evidence>
<evidence type="ECO:0000313" key="6">
    <source>
        <dbReference type="EMBL" id="MBC6447297.1"/>
    </source>
</evidence>
<reference evidence="6 7" key="1">
    <citation type="submission" date="2020-06" db="EMBL/GenBank/DDBJ databases">
        <title>Actinokineospora xiongansis sp. nov., isolated from soil of Baiyangdian.</title>
        <authorList>
            <person name="Zhang X."/>
        </authorList>
    </citation>
    <scope>NUCLEOTIDE SEQUENCE [LARGE SCALE GENOMIC DNA]</scope>
    <source>
        <strain evidence="6 7">HBU206404</strain>
    </source>
</reference>
<evidence type="ECO:0000256" key="1">
    <source>
        <dbReference type="ARBA" id="ARBA00022448"/>
    </source>
</evidence>
<evidence type="ECO:0000256" key="4">
    <source>
        <dbReference type="SAM" id="MobiDB-lite"/>
    </source>
</evidence>
<gene>
    <name evidence="6" type="ORF">GPZ80_08940</name>
</gene>
<dbReference type="InterPro" id="IPR017871">
    <property type="entry name" value="ABC_transporter-like_CS"/>
</dbReference>
<dbReference type="InterPro" id="IPR003593">
    <property type="entry name" value="AAA+_ATPase"/>
</dbReference>
<dbReference type="InterPro" id="IPR015854">
    <property type="entry name" value="ABC_transpr_LolD-like"/>
</dbReference>
<accession>A0ABR7L3Z7</accession>
<dbReference type="EMBL" id="JABVED010000004">
    <property type="protein sequence ID" value="MBC6447297.1"/>
    <property type="molecule type" value="Genomic_DNA"/>
</dbReference>
<dbReference type="PROSITE" id="PS50893">
    <property type="entry name" value="ABC_TRANSPORTER_2"/>
    <property type="match status" value="1"/>
</dbReference>
<dbReference type="InterPro" id="IPR017911">
    <property type="entry name" value="MacB-like_ATP-bd"/>
</dbReference>
<evidence type="ECO:0000256" key="3">
    <source>
        <dbReference type="ARBA" id="ARBA00022840"/>
    </source>
</evidence>
<dbReference type="PANTHER" id="PTHR24220">
    <property type="entry name" value="IMPORT ATP-BINDING PROTEIN"/>
    <property type="match status" value="1"/>
</dbReference>
<sequence length="240" mass="25897">MTLRLESLRLLYPDGDRDLVALDDAALTVEAGELVAVTGPSGSGKSSLLAVAGLLVTPASGTVRIAGQDVSARSPAARDRVRRERIGFVFQQSNLLASLTALDQLMLVGTMVGRPREDRAHELLDRVGLTGKEHRRPHQLSGGERQRVGVARALMGDPAVLLVDEPTSALDRERGRQVMTLLREITKESATATVVVTHDVEHLDLADKTVTMRDGRTSKPLADHDLLPARKAPADHPPRP</sequence>
<organism evidence="6 7">
    <name type="scientific">Actinokineospora xionganensis</name>
    <dbReference type="NCBI Taxonomy" id="2684470"/>
    <lineage>
        <taxon>Bacteria</taxon>
        <taxon>Bacillati</taxon>
        <taxon>Actinomycetota</taxon>
        <taxon>Actinomycetes</taxon>
        <taxon>Pseudonocardiales</taxon>
        <taxon>Pseudonocardiaceae</taxon>
        <taxon>Actinokineospora</taxon>
    </lineage>
</organism>
<dbReference type="Proteomes" id="UP000734823">
    <property type="component" value="Unassembled WGS sequence"/>
</dbReference>
<name>A0ABR7L3Z7_9PSEU</name>
<keyword evidence="1" id="KW-0813">Transport</keyword>